<dbReference type="AlphaFoldDB" id="A0A835Y5R2"/>
<feature type="domain" description="C2" evidence="2">
    <location>
        <begin position="1"/>
        <end position="100"/>
    </location>
</feature>
<gene>
    <name evidence="3" type="ORF">HYH03_007177</name>
</gene>
<dbReference type="CDD" id="cd00030">
    <property type="entry name" value="C2"/>
    <property type="match status" value="1"/>
</dbReference>
<dbReference type="InterPro" id="IPR035892">
    <property type="entry name" value="C2_domain_sf"/>
</dbReference>
<reference evidence="3" key="1">
    <citation type="journal article" date="2020" name="bioRxiv">
        <title>Comparative genomics of Chlamydomonas.</title>
        <authorList>
            <person name="Craig R.J."/>
            <person name="Hasan A.R."/>
            <person name="Ness R.W."/>
            <person name="Keightley P.D."/>
        </authorList>
    </citation>
    <scope>NUCLEOTIDE SEQUENCE</scope>
    <source>
        <strain evidence="3">CCAP 11/70</strain>
    </source>
</reference>
<name>A0A835Y5R2_9CHLO</name>
<evidence type="ECO:0000313" key="3">
    <source>
        <dbReference type="EMBL" id="KAG2494661.1"/>
    </source>
</evidence>
<evidence type="ECO:0000313" key="4">
    <source>
        <dbReference type="Proteomes" id="UP000612055"/>
    </source>
</evidence>
<dbReference type="PANTHER" id="PTHR47052:SF3">
    <property type="entry name" value="INGRESSION PROTEIN 1"/>
    <property type="match status" value="1"/>
</dbReference>
<dbReference type="Pfam" id="PF00168">
    <property type="entry name" value="C2"/>
    <property type="match status" value="1"/>
</dbReference>
<protein>
    <recommendedName>
        <fullName evidence="2">C2 domain-containing protein</fullName>
    </recommendedName>
</protein>
<dbReference type="PANTHER" id="PTHR47052">
    <property type="entry name" value="CONSERVED SERINE PROLINE-RICH PROTEIN (AFU_ORTHOLOGUE AFUA_2G01790)"/>
    <property type="match status" value="1"/>
</dbReference>
<proteinExistence type="predicted"/>
<dbReference type="Proteomes" id="UP000612055">
    <property type="component" value="Unassembled WGS sequence"/>
</dbReference>
<accession>A0A835Y5R2</accession>
<dbReference type="OrthoDB" id="419768at2759"/>
<dbReference type="Gene3D" id="2.60.40.150">
    <property type="entry name" value="C2 domain"/>
    <property type="match status" value="1"/>
</dbReference>
<dbReference type="InterPro" id="IPR000008">
    <property type="entry name" value="C2_dom"/>
</dbReference>
<dbReference type="EMBL" id="JAEHOE010000029">
    <property type="protein sequence ID" value="KAG2494661.1"/>
    <property type="molecule type" value="Genomic_DNA"/>
</dbReference>
<feature type="region of interest" description="Disordered" evidence="1">
    <location>
        <begin position="185"/>
        <end position="208"/>
    </location>
</feature>
<dbReference type="SUPFAM" id="SSF49562">
    <property type="entry name" value="C2 domain (Calcium/lipid-binding domain, CaLB)"/>
    <property type="match status" value="1"/>
</dbReference>
<dbReference type="SMART" id="SM00239">
    <property type="entry name" value="C2"/>
    <property type="match status" value="1"/>
</dbReference>
<dbReference type="InterPro" id="IPR052981">
    <property type="entry name" value="Ingression_C2_domain"/>
</dbReference>
<dbReference type="PROSITE" id="PS50004">
    <property type="entry name" value="C2"/>
    <property type="match status" value="1"/>
</dbReference>
<evidence type="ECO:0000256" key="1">
    <source>
        <dbReference type="SAM" id="MobiDB-lite"/>
    </source>
</evidence>
<organism evidence="3 4">
    <name type="scientific">Edaphochlamys debaryana</name>
    <dbReference type="NCBI Taxonomy" id="47281"/>
    <lineage>
        <taxon>Eukaryota</taxon>
        <taxon>Viridiplantae</taxon>
        <taxon>Chlorophyta</taxon>
        <taxon>core chlorophytes</taxon>
        <taxon>Chlorophyceae</taxon>
        <taxon>CS clade</taxon>
        <taxon>Chlamydomonadales</taxon>
        <taxon>Chlamydomonadales incertae sedis</taxon>
        <taxon>Edaphochlamys</taxon>
    </lineage>
</organism>
<comment type="caution">
    <text evidence="3">The sequence shown here is derived from an EMBL/GenBank/DDBJ whole genome shotgun (WGS) entry which is preliminary data.</text>
</comment>
<evidence type="ECO:0000259" key="2">
    <source>
        <dbReference type="PROSITE" id="PS50004"/>
    </source>
</evidence>
<keyword evidence="4" id="KW-1185">Reference proteome</keyword>
<sequence length="208" mass="23000">MGGTLWITIQHAKDLKNVELFGRQDPYCVVKVGDKAFRTHVARNGGRCPVWNESFEFHCVHHHSVEILIKDSDILRDELIGIATIPLEAVRHKGHDHVSVPVVCGKHGSHHGHLSAVLVWAHSGSPVPSAPATPTHIVPASPAYAVPSAPPMMLPPPPPPMIIAAPMPPPPPAVIIVEEMPYHHHHHGHHHYGHHHHGHHHHHHHHGW</sequence>